<evidence type="ECO:0000256" key="1">
    <source>
        <dbReference type="ARBA" id="ARBA00023125"/>
    </source>
</evidence>
<dbReference type="EMBL" id="CP025198">
    <property type="protein sequence ID" value="AXE37246.1"/>
    <property type="molecule type" value="Genomic_DNA"/>
</dbReference>
<organism evidence="4 5">
    <name type="scientific">Acidipropionibacterium virtanenii</name>
    <dbReference type="NCBI Taxonomy" id="2057246"/>
    <lineage>
        <taxon>Bacteria</taxon>
        <taxon>Bacillati</taxon>
        <taxon>Actinomycetota</taxon>
        <taxon>Actinomycetes</taxon>
        <taxon>Propionibacteriales</taxon>
        <taxon>Propionibacteriaceae</taxon>
        <taxon>Acidipropionibacterium</taxon>
    </lineage>
</organism>
<evidence type="ECO:0000313" key="4">
    <source>
        <dbReference type="EMBL" id="AXE37246.1"/>
    </source>
</evidence>
<dbReference type="AlphaFoldDB" id="A0A344UPP8"/>
<dbReference type="Proteomes" id="UP000251995">
    <property type="component" value="Chromosome"/>
</dbReference>
<dbReference type="InterPro" id="IPR058245">
    <property type="entry name" value="NreC/VraR/RcsB-like_REC"/>
</dbReference>
<dbReference type="PANTHER" id="PTHR43214">
    <property type="entry name" value="TWO-COMPONENT RESPONSE REGULATOR"/>
    <property type="match status" value="1"/>
</dbReference>
<keyword evidence="5" id="KW-1185">Reference proteome</keyword>
<evidence type="ECO:0000313" key="5">
    <source>
        <dbReference type="Proteomes" id="UP000251995"/>
    </source>
</evidence>
<dbReference type="PANTHER" id="PTHR43214:SF43">
    <property type="entry name" value="TWO-COMPONENT RESPONSE REGULATOR"/>
    <property type="match status" value="1"/>
</dbReference>
<dbReference type="Pfam" id="PF00072">
    <property type="entry name" value="Response_reg"/>
    <property type="match status" value="1"/>
</dbReference>
<evidence type="ECO:0000259" key="3">
    <source>
        <dbReference type="PROSITE" id="PS50110"/>
    </source>
</evidence>
<keyword evidence="1" id="KW-0238">DNA-binding</keyword>
<evidence type="ECO:0000256" key="2">
    <source>
        <dbReference type="PROSITE-ProRule" id="PRU00169"/>
    </source>
</evidence>
<dbReference type="Gene3D" id="3.40.50.2300">
    <property type="match status" value="1"/>
</dbReference>
<dbReference type="SUPFAM" id="SSF52172">
    <property type="entry name" value="CheY-like"/>
    <property type="match status" value="1"/>
</dbReference>
<accession>A0A344UPP8</accession>
<dbReference type="SMART" id="SM00448">
    <property type="entry name" value="REC"/>
    <property type="match status" value="1"/>
</dbReference>
<protein>
    <submittedName>
        <fullName evidence="4">Response regulator protein VraR</fullName>
    </submittedName>
</protein>
<dbReference type="InterPro" id="IPR039420">
    <property type="entry name" value="WalR-like"/>
</dbReference>
<gene>
    <name evidence="4" type="primary">vraR_1</name>
    <name evidence="4" type="ORF">JS278_00048</name>
</gene>
<name>A0A344UPP8_9ACTN</name>
<dbReference type="PROSITE" id="PS50110">
    <property type="entry name" value="RESPONSE_REGULATORY"/>
    <property type="match status" value="1"/>
</dbReference>
<dbReference type="RefSeq" id="WP_114043422.1">
    <property type="nucleotide sequence ID" value="NZ_CP025198.1"/>
</dbReference>
<dbReference type="GO" id="GO:0003677">
    <property type="term" value="F:DNA binding"/>
    <property type="evidence" value="ECO:0007669"/>
    <property type="project" value="UniProtKB-KW"/>
</dbReference>
<reference evidence="4 5" key="1">
    <citation type="submission" date="2017-12" db="EMBL/GenBank/DDBJ databases">
        <title>The whole genome sequence of the Acidipropionibacterium virtanenii sp. nov. type strain JS278.</title>
        <authorList>
            <person name="Laine P."/>
            <person name="Deptula P."/>
            <person name="Varmanen P."/>
            <person name="Auvinen P."/>
        </authorList>
    </citation>
    <scope>NUCLEOTIDE SEQUENCE [LARGE SCALE GENOMIC DNA]</scope>
    <source>
        <strain evidence="4 5">JS278</strain>
    </source>
</reference>
<dbReference type="InterPro" id="IPR011006">
    <property type="entry name" value="CheY-like_superfamily"/>
</dbReference>
<proteinExistence type="predicted"/>
<dbReference type="CDD" id="cd17535">
    <property type="entry name" value="REC_NarL-like"/>
    <property type="match status" value="1"/>
</dbReference>
<feature type="domain" description="Response regulatory" evidence="3">
    <location>
        <begin position="7"/>
        <end position="123"/>
    </location>
</feature>
<sequence>MSTTSTRVLVVDDHPIVREGIVAILASAVDLEVVGQAANGAEAIALLERLVPDVVLMDLRMPVMNGVDATARIHAEHPEIKVVVLTTYESDEEILSAVESGATGYLLKAAPASELIAGVRAAARGQVALAPSVARVLVAQMSTPDFPVRGSTANRLSGFP</sequence>
<feature type="modified residue" description="4-aspartylphosphate" evidence="2">
    <location>
        <position position="58"/>
    </location>
</feature>
<dbReference type="GO" id="GO:0000160">
    <property type="term" value="P:phosphorelay signal transduction system"/>
    <property type="evidence" value="ECO:0007669"/>
    <property type="project" value="InterPro"/>
</dbReference>
<dbReference type="KEGG" id="acij:JS278_00048"/>
<dbReference type="InterPro" id="IPR001789">
    <property type="entry name" value="Sig_transdc_resp-reg_receiver"/>
</dbReference>
<keyword evidence="2" id="KW-0597">Phosphoprotein</keyword>
<dbReference type="OrthoDB" id="9808843at2"/>